<dbReference type="Proteomes" id="UP001595851">
    <property type="component" value="Unassembled WGS sequence"/>
</dbReference>
<protein>
    <submittedName>
        <fullName evidence="1">SDR family NAD(P)-dependent oxidoreductase</fullName>
        <ecNumber evidence="1">1.-.-.-</ecNumber>
    </submittedName>
</protein>
<dbReference type="Gene3D" id="3.40.50.720">
    <property type="entry name" value="NAD(P)-binding Rossmann-like Domain"/>
    <property type="match status" value="1"/>
</dbReference>
<dbReference type="EMBL" id="JBHSBI010000022">
    <property type="protein sequence ID" value="MFC4012546.1"/>
    <property type="molecule type" value="Genomic_DNA"/>
</dbReference>
<dbReference type="RefSeq" id="WP_379532449.1">
    <property type="nucleotide sequence ID" value="NZ_JBHSBI010000022.1"/>
</dbReference>
<dbReference type="SUPFAM" id="SSF51735">
    <property type="entry name" value="NAD(P)-binding Rossmann-fold domains"/>
    <property type="match status" value="1"/>
</dbReference>
<accession>A0ABV8GF06</accession>
<proteinExistence type="predicted"/>
<dbReference type="PANTHER" id="PTHR43431">
    <property type="entry name" value="OXIDOREDUCTASE, SHORT CHAIN DEHYDROGENASE/REDUCTASE FAMILY (AFU_ORTHOLOGUE AFUA_5G14000)"/>
    <property type="match status" value="1"/>
</dbReference>
<dbReference type="EC" id="1.-.-.-" evidence="1"/>
<evidence type="ECO:0000313" key="1">
    <source>
        <dbReference type="EMBL" id="MFC4012546.1"/>
    </source>
</evidence>
<gene>
    <name evidence="1" type="ORF">ACFOY2_35290</name>
</gene>
<comment type="caution">
    <text evidence="1">The sequence shown here is derived from an EMBL/GenBank/DDBJ whole genome shotgun (WGS) entry which is preliminary data.</text>
</comment>
<name>A0ABV8GF06_9ACTN</name>
<evidence type="ECO:0000313" key="2">
    <source>
        <dbReference type="Proteomes" id="UP001595851"/>
    </source>
</evidence>
<dbReference type="GO" id="GO:0016491">
    <property type="term" value="F:oxidoreductase activity"/>
    <property type="evidence" value="ECO:0007669"/>
    <property type="project" value="UniProtKB-KW"/>
</dbReference>
<keyword evidence="1" id="KW-0560">Oxidoreductase</keyword>
<organism evidence="1 2">
    <name type="scientific">Nonomuraea purpurea</name>
    <dbReference type="NCBI Taxonomy" id="1849276"/>
    <lineage>
        <taxon>Bacteria</taxon>
        <taxon>Bacillati</taxon>
        <taxon>Actinomycetota</taxon>
        <taxon>Actinomycetes</taxon>
        <taxon>Streptosporangiales</taxon>
        <taxon>Streptosporangiaceae</taxon>
        <taxon>Nonomuraea</taxon>
    </lineage>
</organism>
<dbReference type="Pfam" id="PF00106">
    <property type="entry name" value="adh_short"/>
    <property type="match status" value="1"/>
</dbReference>
<dbReference type="PANTHER" id="PTHR43431:SF7">
    <property type="entry name" value="OXIDOREDUCTASE, SHORT CHAIN DEHYDROGENASE_REDUCTASE FAMILY (AFU_ORTHOLOGUE AFUA_5G14000)"/>
    <property type="match status" value="1"/>
</dbReference>
<keyword evidence="2" id="KW-1185">Reference proteome</keyword>
<dbReference type="InterPro" id="IPR036291">
    <property type="entry name" value="NAD(P)-bd_dom_sf"/>
</dbReference>
<reference evidence="2" key="1">
    <citation type="journal article" date="2019" name="Int. J. Syst. Evol. Microbiol.">
        <title>The Global Catalogue of Microorganisms (GCM) 10K type strain sequencing project: providing services to taxonomists for standard genome sequencing and annotation.</title>
        <authorList>
            <consortium name="The Broad Institute Genomics Platform"/>
            <consortium name="The Broad Institute Genome Sequencing Center for Infectious Disease"/>
            <person name="Wu L."/>
            <person name="Ma J."/>
        </authorList>
    </citation>
    <scope>NUCLEOTIDE SEQUENCE [LARGE SCALE GENOMIC DNA]</scope>
    <source>
        <strain evidence="2">TBRC 1276</strain>
    </source>
</reference>
<dbReference type="InterPro" id="IPR002347">
    <property type="entry name" value="SDR_fam"/>
</dbReference>
<sequence>MPAIAIVGAGPGMGLSIAKVFGRHGFRVALLARGKDNLDALVAQLAASGITAAGFPADVCDLPALTAALAQAAERFGGIDVLEYSPHGGLSMVKAPEVTVDNLQPAIQHLLYGAVTATQAVLPAMLAAGTGTLLYTTGGGAITPYPMLATMNTAQAALRNWVFNLHNTLADQGIHAANVAINLLPSATAPEGVPHADPDDIARVYWDLHTRRDRPEHLVTA</sequence>